<dbReference type="AlphaFoldDB" id="A0A0D2K5A7"/>
<feature type="non-terminal residue" evidence="2">
    <location>
        <position position="1"/>
    </location>
</feature>
<feature type="region of interest" description="Disordered" evidence="1">
    <location>
        <begin position="107"/>
        <end position="161"/>
    </location>
</feature>
<organism evidence="2 3">
    <name type="scientific">Monoraphidium neglectum</name>
    <dbReference type="NCBI Taxonomy" id="145388"/>
    <lineage>
        <taxon>Eukaryota</taxon>
        <taxon>Viridiplantae</taxon>
        <taxon>Chlorophyta</taxon>
        <taxon>core chlorophytes</taxon>
        <taxon>Chlorophyceae</taxon>
        <taxon>CS clade</taxon>
        <taxon>Sphaeropleales</taxon>
        <taxon>Selenastraceae</taxon>
        <taxon>Monoraphidium</taxon>
    </lineage>
</organism>
<dbReference type="GeneID" id="25734399"/>
<protein>
    <recommendedName>
        <fullName evidence="4">PPM-type phosphatase domain-containing protein</fullName>
    </recommendedName>
</protein>
<evidence type="ECO:0000313" key="2">
    <source>
        <dbReference type="EMBL" id="KIY91343.1"/>
    </source>
</evidence>
<reference evidence="2 3" key="1">
    <citation type="journal article" date="2013" name="BMC Genomics">
        <title>Reconstruction of the lipid metabolism for the microalga Monoraphidium neglectum from its genome sequence reveals characteristics suitable for biofuel production.</title>
        <authorList>
            <person name="Bogen C."/>
            <person name="Al-Dilaimi A."/>
            <person name="Albersmeier A."/>
            <person name="Wichmann J."/>
            <person name="Grundmann M."/>
            <person name="Rupp O."/>
            <person name="Lauersen K.J."/>
            <person name="Blifernez-Klassen O."/>
            <person name="Kalinowski J."/>
            <person name="Goesmann A."/>
            <person name="Mussgnug J.H."/>
            <person name="Kruse O."/>
        </authorList>
    </citation>
    <scope>NUCLEOTIDE SEQUENCE [LARGE SCALE GENOMIC DNA]</scope>
    <source>
        <strain evidence="2 3">SAG 48.87</strain>
    </source>
</reference>
<name>A0A0D2K5A7_9CHLO</name>
<feature type="non-terminal residue" evidence="2">
    <location>
        <position position="311"/>
    </location>
</feature>
<dbReference type="EMBL" id="KK106796">
    <property type="protein sequence ID" value="KIY91343.1"/>
    <property type="molecule type" value="Genomic_DNA"/>
</dbReference>
<dbReference type="KEGG" id="mng:MNEG_16621"/>
<evidence type="ECO:0000313" key="3">
    <source>
        <dbReference type="Proteomes" id="UP000054498"/>
    </source>
</evidence>
<keyword evidence="3" id="KW-1185">Reference proteome</keyword>
<dbReference type="Proteomes" id="UP000054498">
    <property type="component" value="Unassembled WGS sequence"/>
</dbReference>
<gene>
    <name evidence="2" type="ORF">MNEG_16621</name>
</gene>
<proteinExistence type="predicted"/>
<sequence>GACRPEGVAAPYTLPQEVAARIAEEAYNRGSGDNIGVVVLDVGAAAATAALDAPRAAAAGGVSDAAVAGAEAKGGLDEVGFCAGLGGGAEGLAGADLDGCGGVAGNASDDQLLRDEDEAGDREGQEGQEDEGEGQEEEEEQGEEEEGLGDERGPGRLEGQAGAGGLQRLLDADLGAAALALAEAEAGGAGRPAQPHGACVLLQHTAGASGGGGAGAGDAASLWPAGESLVPAAAAAADAPLGAGAGPGAALQVTGAPAAAAVVPGLGSGTAVVCRGSDHQYVLTVHLADAPALPSHVHVWPLAEGPAGIVG</sequence>
<evidence type="ECO:0000256" key="1">
    <source>
        <dbReference type="SAM" id="MobiDB-lite"/>
    </source>
</evidence>
<feature type="compositionally biased region" description="Acidic residues" evidence="1">
    <location>
        <begin position="115"/>
        <end position="148"/>
    </location>
</feature>
<accession>A0A0D2K5A7</accession>
<evidence type="ECO:0008006" key="4">
    <source>
        <dbReference type="Google" id="ProtNLM"/>
    </source>
</evidence>
<dbReference type="RefSeq" id="XP_013890363.1">
    <property type="nucleotide sequence ID" value="XM_014034909.1"/>
</dbReference>